<reference evidence="3" key="1">
    <citation type="submission" date="2018-06" db="EMBL/GenBank/DDBJ databases">
        <authorList>
            <person name="Zhirakovskaya E."/>
        </authorList>
    </citation>
    <scope>NUCLEOTIDE SEQUENCE</scope>
</reference>
<dbReference type="AlphaFoldDB" id="A0A3B0UBP7"/>
<accession>A0A3B0UBP7</accession>
<organism evidence="3">
    <name type="scientific">hydrothermal vent metagenome</name>
    <dbReference type="NCBI Taxonomy" id="652676"/>
    <lineage>
        <taxon>unclassified sequences</taxon>
        <taxon>metagenomes</taxon>
        <taxon>ecological metagenomes</taxon>
    </lineage>
</organism>
<dbReference type="Pfam" id="PF07876">
    <property type="entry name" value="Dabb"/>
    <property type="match status" value="1"/>
</dbReference>
<dbReference type="InterPro" id="IPR011008">
    <property type="entry name" value="Dimeric_a/b-barrel"/>
</dbReference>
<evidence type="ECO:0000256" key="1">
    <source>
        <dbReference type="ARBA" id="ARBA00011738"/>
    </source>
</evidence>
<proteinExistence type="predicted"/>
<dbReference type="PROSITE" id="PS51502">
    <property type="entry name" value="S_R_A_B_BARREL"/>
    <property type="match status" value="1"/>
</dbReference>
<protein>
    <recommendedName>
        <fullName evidence="2">Stress-response A/B barrel domain-containing protein</fullName>
    </recommendedName>
</protein>
<dbReference type="EMBL" id="UOET01000171">
    <property type="protein sequence ID" value="VAW27888.1"/>
    <property type="molecule type" value="Genomic_DNA"/>
</dbReference>
<name>A0A3B0UBP7_9ZZZZ</name>
<dbReference type="SMART" id="SM00886">
    <property type="entry name" value="Dabb"/>
    <property type="match status" value="1"/>
</dbReference>
<gene>
    <name evidence="3" type="ORF">MNBD_BACTEROID07-754</name>
</gene>
<evidence type="ECO:0000259" key="2">
    <source>
        <dbReference type="PROSITE" id="PS51502"/>
    </source>
</evidence>
<feature type="domain" description="Stress-response A/B barrel" evidence="2">
    <location>
        <begin position="30"/>
        <end position="124"/>
    </location>
</feature>
<dbReference type="Gene3D" id="3.30.70.100">
    <property type="match status" value="1"/>
</dbReference>
<comment type="subunit">
    <text evidence="1">Homodimer.</text>
</comment>
<dbReference type="InterPro" id="IPR013097">
    <property type="entry name" value="Dabb"/>
</dbReference>
<dbReference type="PANTHER" id="PTHR33178">
    <property type="match status" value="1"/>
</dbReference>
<dbReference type="PANTHER" id="PTHR33178:SF10">
    <property type="entry name" value="STRESS-RESPONSE A_B BARREL DOMAIN-CONTAINING PROTEIN"/>
    <property type="match status" value="1"/>
</dbReference>
<sequence length="127" mass="14813">MKKVLFIVFALLIGFAETQAMVPFRKKTGIREIILVKFKNDVSPAQRAELDKLIRDLKSNTKTIEKVEWGKRIEYTDASKAYDQCLMLKFKNDNDLQIFQSNPVRLKLMGKLIPISDKILKFTYKIE</sequence>
<dbReference type="InterPro" id="IPR044662">
    <property type="entry name" value="HS1/DABB1-like"/>
</dbReference>
<evidence type="ECO:0000313" key="3">
    <source>
        <dbReference type="EMBL" id="VAW27888.1"/>
    </source>
</evidence>
<dbReference type="SUPFAM" id="SSF54909">
    <property type="entry name" value="Dimeric alpha+beta barrel"/>
    <property type="match status" value="1"/>
</dbReference>